<evidence type="ECO:0000256" key="3">
    <source>
        <dbReference type="ARBA" id="ARBA00022801"/>
    </source>
</evidence>
<accession>A0AA41SBA3</accession>
<keyword evidence="6" id="KW-1185">Reference proteome</keyword>
<comment type="caution">
    <text evidence="5">The sequence shown here is derived from an EMBL/GenBank/DDBJ whole genome shotgun (WGS) entry which is preliminary data.</text>
</comment>
<dbReference type="PANTHER" id="PTHR30457">
    <property type="entry name" value="5'-NUCLEOTIDASE SURE"/>
    <property type="match status" value="1"/>
</dbReference>
<dbReference type="Pfam" id="PF01975">
    <property type="entry name" value="SurE"/>
    <property type="match status" value="1"/>
</dbReference>
<sequence length="189" mass="20454">DRSVTGHAVTICETIMVSSTEISGVRTPADCVSLALSGALFSWTKPALVISGINKGSRCGNQIFSSGAVAGAREALISGVPSLSISLNWKKDESKESDFSEAVNVSLPLIHAAISDIENEVFPRSSSQNIEVPTSPSTNKVIGVFTHLDCFPNTDDGEEIRTFHFKKYFSLEIYESKLNELYDMISYPA</sequence>
<dbReference type="Proteomes" id="UP001177140">
    <property type="component" value="Unassembled WGS sequence"/>
</dbReference>
<comment type="similarity">
    <text evidence="1">Belongs to the SurE nucleotidase family.</text>
</comment>
<proteinExistence type="inferred from homology"/>
<feature type="non-terminal residue" evidence="5">
    <location>
        <position position="189"/>
    </location>
</feature>
<dbReference type="PANTHER" id="PTHR30457:SF5">
    <property type="entry name" value="OS01G0709400 PROTEIN"/>
    <property type="match status" value="1"/>
</dbReference>
<gene>
    <name evidence="5" type="ORF">MKW94_014344</name>
</gene>
<dbReference type="Gene3D" id="3.40.1210.10">
    <property type="entry name" value="Survival protein SurE-like phosphatase/nucleotidase"/>
    <property type="match status" value="1"/>
</dbReference>
<dbReference type="GO" id="GO:0046872">
    <property type="term" value="F:metal ion binding"/>
    <property type="evidence" value="ECO:0007669"/>
    <property type="project" value="UniProtKB-KW"/>
</dbReference>
<evidence type="ECO:0000256" key="1">
    <source>
        <dbReference type="ARBA" id="ARBA00011062"/>
    </source>
</evidence>
<name>A0AA41SBA3_PAPNU</name>
<evidence type="ECO:0000313" key="6">
    <source>
        <dbReference type="Proteomes" id="UP001177140"/>
    </source>
</evidence>
<dbReference type="AlphaFoldDB" id="A0AA41SBA3"/>
<keyword evidence="2" id="KW-0479">Metal-binding</keyword>
<evidence type="ECO:0000313" key="5">
    <source>
        <dbReference type="EMBL" id="MCL7029908.1"/>
    </source>
</evidence>
<reference evidence="5" key="1">
    <citation type="submission" date="2022-03" db="EMBL/GenBank/DDBJ databases">
        <title>A functionally conserved STORR gene fusion in Papaver species that diverged 16.8 million years ago.</title>
        <authorList>
            <person name="Catania T."/>
        </authorList>
    </citation>
    <scope>NUCLEOTIDE SEQUENCE</scope>
    <source>
        <strain evidence="5">S-191538</strain>
    </source>
</reference>
<dbReference type="GO" id="GO:0008252">
    <property type="term" value="F:nucleotidase activity"/>
    <property type="evidence" value="ECO:0007669"/>
    <property type="project" value="InterPro"/>
</dbReference>
<protein>
    <recommendedName>
        <fullName evidence="4">Survival protein SurE-like phosphatase/nucleotidase domain-containing protein</fullName>
    </recommendedName>
</protein>
<evidence type="ECO:0000259" key="4">
    <source>
        <dbReference type="Pfam" id="PF01975"/>
    </source>
</evidence>
<keyword evidence="3" id="KW-0378">Hydrolase</keyword>
<dbReference type="InterPro" id="IPR030048">
    <property type="entry name" value="SurE"/>
</dbReference>
<dbReference type="SUPFAM" id="SSF64167">
    <property type="entry name" value="SurE-like"/>
    <property type="match status" value="1"/>
</dbReference>
<dbReference type="InterPro" id="IPR036523">
    <property type="entry name" value="SurE-like_sf"/>
</dbReference>
<evidence type="ECO:0000256" key="2">
    <source>
        <dbReference type="ARBA" id="ARBA00022723"/>
    </source>
</evidence>
<feature type="non-terminal residue" evidence="5">
    <location>
        <position position="1"/>
    </location>
</feature>
<dbReference type="InterPro" id="IPR002828">
    <property type="entry name" value="SurE-like_Pase/nucleotidase"/>
</dbReference>
<organism evidence="5 6">
    <name type="scientific">Papaver nudicaule</name>
    <name type="common">Iceland poppy</name>
    <dbReference type="NCBI Taxonomy" id="74823"/>
    <lineage>
        <taxon>Eukaryota</taxon>
        <taxon>Viridiplantae</taxon>
        <taxon>Streptophyta</taxon>
        <taxon>Embryophyta</taxon>
        <taxon>Tracheophyta</taxon>
        <taxon>Spermatophyta</taxon>
        <taxon>Magnoliopsida</taxon>
        <taxon>Ranunculales</taxon>
        <taxon>Papaveraceae</taxon>
        <taxon>Papaveroideae</taxon>
        <taxon>Papaver</taxon>
    </lineage>
</organism>
<feature type="domain" description="Survival protein SurE-like phosphatase/nucleotidase" evidence="4">
    <location>
        <begin position="1"/>
        <end position="139"/>
    </location>
</feature>
<dbReference type="EMBL" id="JAJJMA010095532">
    <property type="protein sequence ID" value="MCL7029908.1"/>
    <property type="molecule type" value="Genomic_DNA"/>
</dbReference>